<evidence type="ECO:0000313" key="12">
    <source>
        <dbReference type="Proteomes" id="UP000288805"/>
    </source>
</evidence>
<dbReference type="GO" id="GO:0033179">
    <property type="term" value="C:proton-transporting V-type ATPase, V0 domain"/>
    <property type="evidence" value="ECO:0007669"/>
    <property type="project" value="InterPro"/>
</dbReference>
<evidence type="ECO:0000256" key="2">
    <source>
        <dbReference type="ARBA" id="ARBA00004141"/>
    </source>
</evidence>
<evidence type="ECO:0000256" key="7">
    <source>
        <dbReference type="ARBA" id="ARBA00023065"/>
    </source>
</evidence>
<keyword evidence="8 9" id="KW-0472">Membrane</keyword>
<dbReference type="CDD" id="cd18176">
    <property type="entry name" value="ATP-synt_Vo_c_ATP6C_rpt2"/>
    <property type="match status" value="1"/>
</dbReference>
<dbReference type="AlphaFoldDB" id="A0A438C372"/>
<keyword evidence="5 9" id="KW-0812">Transmembrane</keyword>
<organism evidence="11 12">
    <name type="scientific">Vitis vinifera</name>
    <name type="common">Grape</name>
    <dbReference type="NCBI Taxonomy" id="29760"/>
    <lineage>
        <taxon>Eukaryota</taxon>
        <taxon>Viridiplantae</taxon>
        <taxon>Streptophyta</taxon>
        <taxon>Embryophyta</taxon>
        <taxon>Tracheophyta</taxon>
        <taxon>Spermatophyta</taxon>
        <taxon>Magnoliopsida</taxon>
        <taxon>eudicotyledons</taxon>
        <taxon>Gunneridae</taxon>
        <taxon>Pentapetalae</taxon>
        <taxon>rosids</taxon>
        <taxon>Vitales</taxon>
        <taxon>Vitaceae</taxon>
        <taxon>Viteae</taxon>
        <taxon>Vitis</taxon>
    </lineage>
</organism>
<evidence type="ECO:0000256" key="4">
    <source>
        <dbReference type="ARBA" id="ARBA00022448"/>
    </source>
</evidence>
<feature type="domain" description="V-ATPase proteolipid subunit C-like" evidence="10">
    <location>
        <begin position="28"/>
        <end position="59"/>
    </location>
</feature>
<keyword evidence="4" id="KW-0813">Transport</keyword>
<comment type="function">
    <text evidence="1">Proton-conducting pore forming subunit of the membrane integral V0 complex of vacuolar ATPase. V-ATPase is responsible for acidifying a variety of intracellular compartments in eukaryotic cells.</text>
</comment>
<dbReference type="InterPro" id="IPR002379">
    <property type="entry name" value="ATPase_proteolipid_c-like_dom"/>
</dbReference>
<keyword evidence="7" id="KW-0406">Ion transport</keyword>
<dbReference type="GO" id="GO:0046961">
    <property type="term" value="F:proton-transporting ATPase activity, rotational mechanism"/>
    <property type="evidence" value="ECO:0007669"/>
    <property type="project" value="InterPro"/>
</dbReference>
<dbReference type="Gene3D" id="1.20.120.610">
    <property type="entry name" value="lithium bound rotor ring of v- atpase"/>
    <property type="match status" value="1"/>
</dbReference>
<dbReference type="PANTHER" id="PTHR10263">
    <property type="entry name" value="V-TYPE PROTON ATPASE PROTEOLIPID SUBUNIT"/>
    <property type="match status" value="1"/>
</dbReference>
<evidence type="ECO:0000259" key="10">
    <source>
        <dbReference type="Pfam" id="PF00137"/>
    </source>
</evidence>
<accession>A0A438C372</accession>
<dbReference type="Pfam" id="PF00137">
    <property type="entry name" value="ATP-synt_C"/>
    <property type="match status" value="1"/>
</dbReference>
<reference evidence="11 12" key="1">
    <citation type="journal article" date="2018" name="PLoS Genet.">
        <title>Population sequencing reveals clonal diversity and ancestral inbreeding in the grapevine cultivar Chardonnay.</title>
        <authorList>
            <person name="Roach M.J."/>
            <person name="Johnson D.L."/>
            <person name="Bohlmann J."/>
            <person name="van Vuuren H.J."/>
            <person name="Jones S.J."/>
            <person name="Pretorius I.S."/>
            <person name="Schmidt S.A."/>
            <person name="Borneman A.R."/>
        </authorList>
    </citation>
    <scope>NUCLEOTIDE SEQUENCE [LARGE SCALE GENOMIC DNA]</scope>
    <source>
        <strain evidence="12">cv. Chardonnay</strain>
        <tissue evidence="11">Leaf</tissue>
    </source>
</reference>
<dbReference type="SUPFAM" id="SSF81333">
    <property type="entry name" value="F1F0 ATP synthase subunit C"/>
    <property type="match status" value="1"/>
</dbReference>
<proteinExistence type="inferred from homology"/>
<comment type="similarity">
    <text evidence="3">Belongs to the V-ATPase proteolipid subunit family.</text>
</comment>
<comment type="subcellular location">
    <subcellularLocation>
        <location evidence="2">Membrane</location>
        <topology evidence="2">Multi-pass membrane protein</topology>
    </subcellularLocation>
</comment>
<evidence type="ECO:0000313" key="11">
    <source>
        <dbReference type="EMBL" id="RVW17685.1"/>
    </source>
</evidence>
<name>A0A438C372_VITVI</name>
<dbReference type="PRINTS" id="PR00122">
    <property type="entry name" value="VACATPASE"/>
</dbReference>
<dbReference type="Proteomes" id="UP000288805">
    <property type="component" value="Unassembled WGS sequence"/>
</dbReference>
<sequence length="69" mass="7553">MFRGSHFNAYNLALLGEVHGEVHWDLANAQQPKLFVGMILILIFAEALALYGLIVGIILSSRAGQSRAE</sequence>
<dbReference type="EMBL" id="QGNW01002574">
    <property type="protein sequence ID" value="RVW17685.1"/>
    <property type="molecule type" value="Genomic_DNA"/>
</dbReference>
<evidence type="ECO:0000256" key="8">
    <source>
        <dbReference type="ARBA" id="ARBA00023136"/>
    </source>
</evidence>
<evidence type="ECO:0000256" key="1">
    <source>
        <dbReference type="ARBA" id="ARBA00002481"/>
    </source>
</evidence>
<evidence type="ECO:0000256" key="5">
    <source>
        <dbReference type="ARBA" id="ARBA00022692"/>
    </source>
</evidence>
<gene>
    <name evidence="11" type="primary">VHA-c1_7</name>
    <name evidence="11" type="ORF">CK203_071678</name>
</gene>
<comment type="caution">
    <text evidence="11">The sequence shown here is derived from an EMBL/GenBank/DDBJ whole genome shotgun (WGS) entry which is preliminary data.</text>
</comment>
<evidence type="ECO:0000256" key="9">
    <source>
        <dbReference type="SAM" id="Phobius"/>
    </source>
</evidence>
<keyword evidence="6 9" id="KW-1133">Transmembrane helix</keyword>
<dbReference type="InterPro" id="IPR000245">
    <property type="entry name" value="ATPase_proteolipid_csu"/>
</dbReference>
<dbReference type="InterPro" id="IPR035921">
    <property type="entry name" value="F/V-ATP_Csub_sf"/>
</dbReference>
<protein>
    <submittedName>
        <fullName evidence="11">V-type proton ATPase subunit c1</fullName>
    </submittedName>
</protein>
<evidence type="ECO:0000256" key="6">
    <source>
        <dbReference type="ARBA" id="ARBA00022989"/>
    </source>
</evidence>
<evidence type="ECO:0000256" key="3">
    <source>
        <dbReference type="ARBA" id="ARBA00007296"/>
    </source>
</evidence>
<feature type="transmembrane region" description="Helical" evidence="9">
    <location>
        <begin position="34"/>
        <end position="59"/>
    </location>
</feature>